<reference evidence="2" key="3">
    <citation type="submission" date="2020-05" db="EMBL/GenBank/DDBJ databases">
        <title>Electrophorus electricus (electric eel) genome, fEleEle1, primary haplotype.</title>
        <authorList>
            <person name="Myers G."/>
            <person name="Meyer A."/>
            <person name="Fedrigo O."/>
            <person name="Formenti G."/>
            <person name="Rhie A."/>
            <person name="Tracey A."/>
            <person name="Sims Y."/>
            <person name="Jarvis E.D."/>
        </authorList>
    </citation>
    <scope>NUCLEOTIDE SEQUENCE [LARGE SCALE GENOMIC DNA]</scope>
</reference>
<dbReference type="Ensembl" id="ENSEEET00000043718.2">
    <property type="protein sequence ID" value="ENSEEEP00000043223.2"/>
    <property type="gene ID" value="ENSEEEG00000020416.2"/>
</dbReference>
<sequence>MDVQHWLQIYIIHLFILPPETDQVKDAENFHKDKEPLFNIIADSEHTSSKAPVSPVIGLKVTDKLTNRLLFHRAAYDKLCKDMPKMKCNEIRLFLVFLVFFLLHVHSFKHWSQLSYSEFQLGKLVHCCGLTVRHLCTFGSLTWR</sequence>
<reference evidence="3" key="2">
    <citation type="journal article" date="2017" name="Sci. Adv.">
        <title>A tail of two voltages: Proteomic comparison of the three electric organs of the electric eel.</title>
        <authorList>
            <person name="Traeger L.L."/>
            <person name="Sabat G."/>
            <person name="Barrett-Wilt G.A."/>
            <person name="Wells G.B."/>
            <person name="Sussman M.R."/>
        </authorList>
    </citation>
    <scope>NUCLEOTIDE SEQUENCE [LARGE SCALE GENOMIC DNA]</scope>
</reference>
<reference evidence="2" key="5">
    <citation type="submission" date="2025-09" db="UniProtKB">
        <authorList>
            <consortium name="Ensembl"/>
        </authorList>
    </citation>
    <scope>IDENTIFICATION</scope>
</reference>
<evidence type="ECO:0000313" key="3">
    <source>
        <dbReference type="Proteomes" id="UP000314983"/>
    </source>
</evidence>
<organism evidence="2 3">
    <name type="scientific">Electrophorus electricus</name>
    <name type="common">Electric eel</name>
    <name type="synonym">Gymnotus electricus</name>
    <dbReference type="NCBI Taxonomy" id="8005"/>
    <lineage>
        <taxon>Eukaryota</taxon>
        <taxon>Metazoa</taxon>
        <taxon>Chordata</taxon>
        <taxon>Craniata</taxon>
        <taxon>Vertebrata</taxon>
        <taxon>Euteleostomi</taxon>
        <taxon>Actinopterygii</taxon>
        <taxon>Neopterygii</taxon>
        <taxon>Teleostei</taxon>
        <taxon>Ostariophysi</taxon>
        <taxon>Gymnotiformes</taxon>
        <taxon>Gymnotoidei</taxon>
        <taxon>Gymnotidae</taxon>
        <taxon>Electrophorus</taxon>
    </lineage>
</organism>
<keyword evidence="1" id="KW-0812">Transmembrane</keyword>
<keyword evidence="1" id="KW-0472">Membrane</keyword>
<evidence type="ECO:0000313" key="2">
    <source>
        <dbReference type="Ensembl" id="ENSEEEP00000043223.2"/>
    </source>
</evidence>
<protein>
    <submittedName>
        <fullName evidence="2">Uncharacterized protein</fullName>
    </submittedName>
</protein>
<dbReference type="Proteomes" id="UP000314983">
    <property type="component" value="Chromosome 15"/>
</dbReference>
<proteinExistence type="predicted"/>
<accession>A0A4W4H3A2</accession>
<dbReference type="AlphaFoldDB" id="A0A4W4H3A2"/>
<reference evidence="3" key="1">
    <citation type="journal article" date="2014" name="Science">
        <title>Nonhuman genetics. Genomic basis for the convergent evolution of electric organs.</title>
        <authorList>
            <person name="Gallant J.R."/>
            <person name="Traeger L.L."/>
            <person name="Volkening J.D."/>
            <person name="Moffett H."/>
            <person name="Chen P.H."/>
            <person name="Novina C.D."/>
            <person name="Phillips G.N.Jr."/>
            <person name="Anand R."/>
            <person name="Wells G.B."/>
            <person name="Pinch M."/>
            <person name="Guth R."/>
            <person name="Unguez G.A."/>
            <person name="Albert J.S."/>
            <person name="Zakon H.H."/>
            <person name="Samanta M.P."/>
            <person name="Sussman M.R."/>
        </authorList>
    </citation>
    <scope>NUCLEOTIDE SEQUENCE [LARGE SCALE GENOMIC DNA]</scope>
</reference>
<evidence type="ECO:0000256" key="1">
    <source>
        <dbReference type="SAM" id="Phobius"/>
    </source>
</evidence>
<keyword evidence="3" id="KW-1185">Reference proteome</keyword>
<keyword evidence="1" id="KW-1133">Transmembrane helix</keyword>
<reference evidence="2" key="4">
    <citation type="submission" date="2025-08" db="UniProtKB">
        <authorList>
            <consortium name="Ensembl"/>
        </authorList>
    </citation>
    <scope>IDENTIFICATION</scope>
</reference>
<name>A0A4W4H3A2_ELEEL</name>
<feature type="transmembrane region" description="Helical" evidence="1">
    <location>
        <begin position="91"/>
        <end position="108"/>
    </location>
</feature>